<feature type="region of interest" description="Disordered" evidence="1">
    <location>
        <begin position="20"/>
        <end position="56"/>
    </location>
</feature>
<name>A0ABR1ERJ8_NECAM</name>
<accession>A0ABR1ERJ8</accession>
<dbReference type="EMBL" id="JAVFWL010000006">
    <property type="protein sequence ID" value="KAK6765274.1"/>
    <property type="molecule type" value="Genomic_DNA"/>
</dbReference>
<dbReference type="Proteomes" id="UP001303046">
    <property type="component" value="Unassembled WGS sequence"/>
</dbReference>
<reference evidence="2 3" key="1">
    <citation type="submission" date="2023-08" db="EMBL/GenBank/DDBJ databases">
        <title>A Necator americanus chromosomal reference genome.</title>
        <authorList>
            <person name="Ilik V."/>
            <person name="Petrzelkova K.J."/>
            <person name="Pardy F."/>
            <person name="Fuh T."/>
            <person name="Niatou-Singa F.S."/>
            <person name="Gouil Q."/>
            <person name="Baker L."/>
            <person name="Ritchie M.E."/>
            <person name="Jex A.R."/>
            <person name="Gazzola D."/>
            <person name="Li H."/>
            <person name="Toshio Fujiwara R."/>
            <person name="Zhan B."/>
            <person name="Aroian R.V."/>
            <person name="Pafco B."/>
            <person name="Schwarz E.M."/>
        </authorList>
    </citation>
    <scope>NUCLEOTIDE SEQUENCE [LARGE SCALE GENOMIC DNA]</scope>
    <source>
        <strain evidence="2 3">Aroian</strain>
        <tissue evidence="2">Whole animal</tissue>
    </source>
</reference>
<sequence>MEKIIPYFYSDLFDSRVHLPPHHRRKDGHFIPEVPPSKERHPIMSVRNRTAPGPDMIRSKLLKTSHSASSHQHPDETLHALSVAMQDPQTVQDQRDCVVVQEGTFT</sequence>
<organism evidence="2 3">
    <name type="scientific">Necator americanus</name>
    <name type="common">Human hookworm</name>
    <dbReference type="NCBI Taxonomy" id="51031"/>
    <lineage>
        <taxon>Eukaryota</taxon>
        <taxon>Metazoa</taxon>
        <taxon>Ecdysozoa</taxon>
        <taxon>Nematoda</taxon>
        <taxon>Chromadorea</taxon>
        <taxon>Rhabditida</taxon>
        <taxon>Rhabditina</taxon>
        <taxon>Rhabditomorpha</taxon>
        <taxon>Strongyloidea</taxon>
        <taxon>Ancylostomatidae</taxon>
        <taxon>Bunostominae</taxon>
        <taxon>Necator</taxon>
    </lineage>
</organism>
<comment type="caution">
    <text evidence="2">The sequence shown here is derived from an EMBL/GenBank/DDBJ whole genome shotgun (WGS) entry which is preliminary data.</text>
</comment>
<gene>
    <name evidence="2" type="primary">Necator_chrX.g25438</name>
    <name evidence="2" type="ORF">RB195_025272</name>
</gene>
<evidence type="ECO:0000313" key="3">
    <source>
        <dbReference type="Proteomes" id="UP001303046"/>
    </source>
</evidence>
<evidence type="ECO:0000256" key="1">
    <source>
        <dbReference type="SAM" id="MobiDB-lite"/>
    </source>
</evidence>
<keyword evidence="3" id="KW-1185">Reference proteome</keyword>
<evidence type="ECO:0000313" key="2">
    <source>
        <dbReference type="EMBL" id="KAK6765274.1"/>
    </source>
</evidence>
<protein>
    <submittedName>
        <fullName evidence="2">Uncharacterized protein</fullName>
    </submittedName>
</protein>
<proteinExistence type="predicted"/>